<name>X6NI37_RETFI</name>
<dbReference type="AlphaFoldDB" id="X6NI37"/>
<proteinExistence type="predicted"/>
<evidence type="ECO:0000313" key="2">
    <source>
        <dbReference type="EMBL" id="ETO25012.1"/>
    </source>
</evidence>
<evidence type="ECO:0000256" key="1">
    <source>
        <dbReference type="SAM" id="MobiDB-lite"/>
    </source>
</evidence>
<feature type="non-terminal residue" evidence="2">
    <location>
        <position position="304"/>
    </location>
</feature>
<keyword evidence="3" id="KW-1185">Reference proteome</keyword>
<organism evidence="2 3">
    <name type="scientific">Reticulomyxa filosa</name>
    <dbReference type="NCBI Taxonomy" id="46433"/>
    <lineage>
        <taxon>Eukaryota</taxon>
        <taxon>Sar</taxon>
        <taxon>Rhizaria</taxon>
        <taxon>Retaria</taxon>
        <taxon>Foraminifera</taxon>
        <taxon>Monothalamids</taxon>
        <taxon>Reticulomyxidae</taxon>
        <taxon>Reticulomyxa</taxon>
    </lineage>
</organism>
<sequence length="304" mass="35697">MVSRKISYKIGKHGQVRSNHTSKTVFECDELHKKSVIKRDEHMTMRNEMKFYCTYKSESMVVLSIFKLYFMKLFGDIGKRSWYKQLGIKHGSEIQHVIIYFVKDSRDLMALEVLEYVDKNSMMKWMERDKLPQSNQSLNMVVCDKDMSSMVLTHQHPYYVPILLKSIYVRTDTIDNVCLTMERLIDYFSPLSEHDKLLCIASEFPNGIPLTQFKDYYLHLYNRPFEHTVLSWLHKQEQEKEKEGDGGGSQCPESTPSLAQPCQPILSIQHLSNYFQMYSSNILLCQTTEQPSLHDFLLLPNSYQ</sequence>
<reference evidence="2 3" key="1">
    <citation type="journal article" date="2013" name="Curr. Biol.">
        <title>The Genome of the Foraminiferan Reticulomyxa filosa.</title>
        <authorList>
            <person name="Glockner G."/>
            <person name="Hulsmann N."/>
            <person name="Schleicher M."/>
            <person name="Noegel A.A."/>
            <person name="Eichinger L."/>
            <person name="Gallinger C."/>
            <person name="Pawlowski J."/>
            <person name="Sierra R."/>
            <person name="Euteneuer U."/>
            <person name="Pillet L."/>
            <person name="Moustafa A."/>
            <person name="Platzer M."/>
            <person name="Groth M."/>
            <person name="Szafranski K."/>
            <person name="Schliwa M."/>
        </authorList>
    </citation>
    <scope>NUCLEOTIDE SEQUENCE [LARGE SCALE GENOMIC DNA]</scope>
</reference>
<gene>
    <name evidence="2" type="ORF">RFI_12133</name>
</gene>
<dbReference type="Proteomes" id="UP000023152">
    <property type="component" value="Unassembled WGS sequence"/>
</dbReference>
<accession>X6NI37</accession>
<feature type="compositionally biased region" description="Basic and acidic residues" evidence="1">
    <location>
        <begin position="236"/>
        <end position="245"/>
    </location>
</feature>
<comment type="caution">
    <text evidence="2">The sequence shown here is derived from an EMBL/GenBank/DDBJ whole genome shotgun (WGS) entry which is preliminary data.</text>
</comment>
<protein>
    <submittedName>
        <fullName evidence="2">Uncharacterized protein</fullName>
    </submittedName>
</protein>
<dbReference type="EMBL" id="ASPP01008799">
    <property type="protein sequence ID" value="ETO25012.1"/>
    <property type="molecule type" value="Genomic_DNA"/>
</dbReference>
<feature type="region of interest" description="Disordered" evidence="1">
    <location>
        <begin position="236"/>
        <end position="257"/>
    </location>
</feature>
<evidence type="ECO:0000313" key="3">
    <source>
        <dbReference type="Proteomes" id="UP000023152"/>
    </source>
</evidence>